<evidence type="ECO:0000313" key="1">
    <source>
        <dbReference type="EMBL" id="OXC23912.1"/>
    </source>
</evidence>
<sequence>MVLWYQPEQEIKDTYYYSIRMGINEQARIVSYDTKVFYQSDAWLDLTKAEGIIVIGSNQFTDHQLKKLKAFKRPLVFVGRNTLAEGYCCVYSDFHLSVKEIVDHFIKMGQKDIGMLAGDLNDEDDKEDLIDFRFQDFEFYARKLGLFDSSKIFVGKFTSESGYEVIKQAIEADKKYLMV</sequence>
<evidence type="ECO:0008006" key="3">
    <source>
        <dbReference type="Google" id="ProtNLM"/>
    </source>
</evidence>
<dbReference type="PANTHER" id="PTHR30146">
    <property type="entry name" value="LACI-RELATED TRANSCRIPTIONAL REPRESSOR"/>
    <property type="match status" value="1"/>
</dbReference>
<organism evidence="1 2">
    <name type="scientific">Lactobacillus crispatus</name>
    <dbReference type="NCBI Taxonomy" id="47770"/>
    <lineage>
        <taxon>Bacteria</taxon>
        <taxon>Bacillati</taxon>
        <taxon>Bacillota</taxon>
        <taxon>Bacilli</taxon>
        <taxon>Lactobacillales</taxon>
        <taxon>Lactobacillaceae</taxon>
        <taxon>Lactobacillus</taxon>
    </lineage>
</organism>
<gene>
    <name evidence="1" type="ORF">AYP82_05545</name>
</gene>
<dbReference type="PANTHER" id="PTHR30146:SF149">
    <property type="entry name" value="HTH-TYPE TRANSCRIPTIONAL REGULATOR EBGR"/>
    <property type="match status" value="1"/>
</dbReference>
<dbReference type="InterPro" id="IPR028082">
    <property type="entry name" value="Peripla_BP_I"/>
</dbReference>
<dbReference type="EMBL" id="LYQW01000005">
    <property type="protein sequence ID" value="OXC23912.1"/>
    <property type="molecule type" value="Genomic_DNA"/>
</dbReference>
<dbReference type="SUPFAM" id="SSF53822">
    <property type="entry name" value="Periplasmic binding protein-like I"/>
    <property type="match status" value="1"/>
</dbReference>
<protein>
    <recommendedName>
        <fullName evidence="3">LacI family transcriptional regulator</fullName>
    </recommendedName>
</protein>
<evidence type="ECO:0000313" key="2">
    <source>
        <dbReference type="Proteomes" id="UP000198437"/>
    </source>
</evidence>
<dbReference type="AlphaFoldDB" id="A0A854PKJ4"/>
<dbReference type="RefSeq" id="WP_089150326.1">
    <property type="nucleotide sequence ID" value="NZ_LYQW01000005.1"/>
</dbReference>
<name>A0A854PKJ4_9LACO</name>
<dbReference type="Gene3D" id="3.40.50.2300">
    <property type="match status" value="2"/>
</dbReference>
<dbReference type="GO" id="GO:0003700">
    <property type="term" value="F:DNA-binding transcription factor activity"/>
    <property type="evidence" value="ECO:0007669"/>
    <property type="project" value="TreeGrafter"/>
</dbReference>
<accession>A0A854PKJ4</accession>
<comment type="caution">
    <text evidence="1">The sequence shown here is derived from an EMBL/GenBank/DDBJ whole genome shotgun (WGS) entry which is preliminary data.</text>
</comment>
<dbReference type="Proteomes" id="UP000198437">
    <property type="component" value="Unassembled WGS sequence"/>
</dbReference>
<dbReference type="GO" id="GO:0000976">
    <property type="term" value="F:transcription cis-regulatory region binding"/>
    <property type="evidence" value="ECO:0007669"/>
    <property type="project" value="TreeGrafter"/>
</dbReference>
<reference evidence="1 2" key="1">
    <citation type="submission" date="2016-05" db="EMBL/GenBank/DDBJ databases">
        <authorList>
            <person name="Johnson T.J."/>
            <person name="Youmans B.P."/>
            <person name="Case K.A."/>
        </authorList>
    </citation>
    <scope>NUCLEOTIDE SEQUENCE [LARGE SCALE GENOMIC DNA]</scope>
    <source>
        <strain evidence="1 2">UMNLC6</strain>
    </source>
</reference>
<proteinExistence type="predicted"/>